<evidence type="ECO:0000256" key="1">
    <source>
        <dbReference type="SAM" id="Coils"/>
    </source>
</evidence>
<dbReference type="InterPro" id="IPR007630">
    <property type="entry name" value="RNA_pol_sigma70_r4"/>
</dbReference>
<dbReference type="eggNOG" id="COG1191">
    <property type="taxonomic scope" value="Bacteria"/>
</dbReference>
<feature type="coiled-coil region" evidence="1">
    <location>
        <begin position="73"/>
        <end position="100"/>
    </location>
</feature>
<dbReference type="STRING" id="428127.EUBDOL_00349"/>
<dbReference type="EMBL" id="ABAW02000013">
    <property type="protein sequence ID" value="EDP12103.1"/>
    <property type="molecule type" value="Genomic_DNA"/>
</dbReference>
<accession>A8R8L9</accession>
<proteinExistence type="predicted"/>
<comment type="caution">
    <text evidence="3">The sequence shown here is derived from an EMBL/GenBank/DDBJ whole genome shotgun (WGS) entry which is preliminary data.</text>
</comment>
<keyword evidence="1" id="KW-0175">Coiled coil</keyword>
<dbReference type="GO" id="GO:0006352">
    <property type="term" value="P:DNA-templated transcription initiation"/>
    <property type="evidence" value="ECO:0007669"/>
    <property type="project" value="InterPro"/>
</dbReference>
<evidence type="ECO:0000313" key="4">
    <source>
        <dbReference type="Proteomes" id="UP000004090"/>
    </source>
</evidence>
<dbReference type="HOGENOM" id="CLU_110616_3_0_9"/>
<protein>
    <submittedName>
        <fullName evidence="3">Sigma-70, region 4</fullName>
    </submittedName>
</protein>
<reference evidence="3 4" key="2">
    <citation type="submission" date="2007-09" db="EMBL/GenBank/DDBJ databases">
        <authorList>
            <person name="Fulton L."/>
            <person name="Clifton S."/>
            <person name="Fulton B."/>
            <person name="Xu J."/>
            <person name="Minx P."/>
            <person name="Pepin K.H."/>
            <person name="Johnson M."/>
            <person name="Thiruvilangam P."/>
            <person name="Bhonagiri V."/>
            <person name="Nash W.E."/>
            <person name="Mardis E.R."/>
            <person name="Wilson R.K."/>
        </authorList>
    </citation>
    <scope>NUCLEOTIDE SEQUENCE [LARGE SCALE GENOMIC DNA]</scope>
    <source>
        <strain evidence="3 4">DSM 3991</strain>
    </source>
</reference>
<dbReference type="SUPFAM" id="SSF88659">
    <property type="entry name" value="Sigma3 and sigma4 domains of RNA polymerase sigma factors"/>
    <property type="match status" value="1"/>
</dbReference>
<dbReference type="AlphaFoldDB" id="A8R8L9"/>
<gene>
    <name evidence="3" type="ORF">EUBDOL_00349</name>
</gene>
<dbReference type="RefSeq" id="WP_004797579.1">
    <property type="nucleotide sequence ID" value="NZ_DS483463.1"/>
</dbReference>
<dbReference type="Pfam" id="PF04545">
    <property type="entry name" value="Sigma70_r4"/>
    <property type="match status" value="1"/>
</dbReference>
<dbReference type="InterPro" id="IPR013324">
    <property type="entry name" value="RNA_pol_sigma_r3/r4-like"/>
</dbReference>
<organism evidence="3 4">
    <name type="scientific">Amedibacillus dolichus DSM 3991</name>
    <dbReference type="NCBI Taxonomy" id="428127"/>
    <lineage>
        <taxon>Bacteria</taxon>
        <taxon>Bacillati</taxon>
        <taxon>Bacillota</taxon>
        <taxon>Erysipelotrichia</taxon>
        <taxon>Erysipelotrichales</taxon>
        <taxon>Erysipelotrichaceae</taxon>
        <taxon>Amedibacillus</taxon>
    </lineage>
</organism>
<feature type="domain" description="RNA polymerase sigma-70 region 4" evidence="2">
    <location>
        <begin position="87"/>
        <end position="135"/>
    </location>
</feature>
<dbReference type="GeneID" id="92792508"/>
<evidence type="ECO:0000259" key="2">
    <source>
        <dbReference type="Pfam" id="PF04545"/>
    </source>
</evidence>
<dbReference type="Proteomes" id="UP000004090">
    <property type="component" value="Unassembled WGS sequence"/>
</dbReference>
<dbReference type="GO" id="GO:0003700">
    <property type="term" value="F:DNA-binding transcription factor activity"/>
    <property type="evidence" value="ECO:0007669"/>
    <property type="project" value="InterPro"/>
</dbReference>
<dbReference type="Gene3D" id="1.10.10.10">
    <property type="entry name" value="Winged helix-like DNA-binding domain superfamily/Winged helix DNA-binding domain"/>
    <property type="match status" value="1"/>
</dbReference>
<dbReference type="InterPro" id="IPR036388">
    <property type="entry name" value="WH-like_DNA-bd_sf"/>
</dbReference>
<sequence length="139" mass="16783">MENNKKYAIYVNKQKVEVSKEVYQAYWKSVEHERYLIRQIKNTCIYLDHLLDDYERNSVELETVKDLDPTHDNAMKNIMIEELRDKLASLSDEERNLIQAVYYDGMSDREYARKTNQKQTTISKRHRALLRKLRKLLKI</sequence>
<evidence type="ECO:0000313" key="3">
    <source>
        <dbReference type="EMBL" id="EDP12103.1"/>
    </source>
</evidence>
<reference evidence="3 4" key="1">
    <citation type="submission" date="2007-09" db="EMBL/GenBank/DDBJ databases">
        <title>Draft genome sequence of Eubacterium dolichum (DSM 3991).</title>
        <authorList>
            <person name="Sudarsanam P."/>
            <person name="Ley R."/>
            <person name="Guruge J."/>
            <person name="Turnbaugh P.J."/>
            <person name="Mahowald M."/>
            <person name="Liep D."/>
            <person name="Gordon J."/>
        </authorList>
    </citation>
    <scope>NUCLEOTIDE SEQUENCE [LARGE SCALE GENOMIC DNA]</scope>
    <source>
        <strain evidence="3 4">DSM 3991</strain>
    </source>
</reference>
<name>A8R8L9_9FIRM</name>